<evidence type="ECO:0000259" key="1">
    <source>
        <dbReference type="Pfam" id="PF13274"/>
    </source>
</evidence>
<comment type="caution">
    <text evidence="2">The sequence shown here is derived from an EMBL/GenBank/DDBJ whole genome shotgun (WGS) entry which is preliminary data.</text>
</comment>
<organism evidence="2 3">
    <name type="scientific">Helicobacter pullorum</name>
    <dbReference type="NCBI Taxonomy" id="35818"/>
    <lineage>
        <taxon>Bacteria</taxon>
        <taxon>Pseudomonadati</taxon>
        <taxon>Campylobacterota</taxon>
        <taxon>Epsilonproteobacteria</taxon>
        <taxon>Campylobacterales</taxon>
        <taxon>Helicobacteraceae</taxon>
        <taxon>Helicobacter</taxon>
    </lineage>
</organism>
<name>A0A0N0LSP5_9HELI</name>
<dbReference type="Proteomes" id="UP000037997">
    <property type="component" value="Unassembled WGS sequence"/>
</dbReference>
<gene>
    <name evidence="2" type="ORF">HPU229334_11040</name>
</gene>
<reference evidence="2 3" key="1">
    <citation type="submission" date="2014-06" db="EMBL/GenBank/DDBJ databases">
        <title>Helicobacter pullorum isolates in fresh chicken meat - phenotypic and genotypic features.</title>
        <authorList>
            <person name="Borges V."/>
            <person name="Santos A."/>
            <person name="Correia C.B."/>
            <person name="Saraiva M."/>
            <person name="Menard A."/>
            <person name="Vieira L."/>
            <person name="Sampaio D.A."/>
            <person name="Gomes J.P."/>
            <person name="Oleastro M."/>
        </authorList>
    </citation>
    <scope>NUCLEOTIDE SEQUENCE [LARGE SCALE GENOMIC DNA]</scope>
    <source>
        <strain evidence="2 3">229334/12</strain>
    </source>
</reference>
<dbReference type="EMBL" id="JNOC01000064">
    <property type="protein sequence ID" value="KPH55008.1"/>
    <property type="molecule type" value="Genomic_DNA"/>
</dbReference>
<feature type="domain" description="Antitoxin SocA-like Panacea" evidence="1">
    <location>
        <begin position="26"/>
        <end position="136"/>
    </location>
</feature>
<protein>
    <recommendedName>
        <fullName evidence="1">Antitoxin SocA-like Panacea domain-containing protein</fullName>
    </recommendedName>
</protein>
<dbReference type="Pfam" id="PF13274">
    <property type="entry name" value="SocA_Panacea"/>
    <property type="match status" value="1"/>
</dbReference>
<accession>A0A0N0LSP5</accession>
<proteinExistence type="predicted"/>
<dbReference type="PATRIC" id="fig|35818.11.peg.2184"/>
<evidence type="ECO:0000313" key="3">
    <source>
        <dbReference type="Proteomes" id="UP000037997"/>
    </source>
</evidence>
<sequence>MDTKNIIQMLYYIIKNGKKPYDKVSLLKIVFFSDRYHLRKYGRSISHDTYYAMKHGAVASNVKDILSQNFESDEEQEYFFNYISISDNKYYITNKEKSLEMLSKTNEEAMDFALKHFGNIETFKLAEISHQYPEWKKMKQLLAGGLKRQKMNIIDFFLDSKIKDDPYQEIPQDIVEMSKDFYLGKF</sequence>
<dbReference type="AlphaFoldDB" id="A0A0N0LSP5"/>
<dbReference type="STRING" id="35818.HPU229336_05165"/>
<dbReference type="InterPro" id="IPR025272">
    <property type="entry name" value="SocA_Panacea"/>
</dbReference>
<evidence type="ECO:0000313" key="2">
    <source>
        <dbReference type="EMBL" id="KPH55008.1"/>
    </source>
</evidence>
<dbReference type="RefSeq" id="WP_054198515.1">
    <property type="nucleotide sequence ID" value="NZ_JNOC01000064.1"/>
</dbReference>